<evidence type="ECO:0000313" key="7">
    <source>
        <dbReference type="EMBL" id="CAD9206417.1"/>
    </source>
</evidence>
<dbReference type="Pfam" id="PF05577">
    <property type="entry name" value="Peptidase_S28"/>
    <property type="match status" value="2"/>
</dbReference>
<accession>A0A7S1X3N4</accession>
<protein>
    <submittedName>
        <fullName evidence="7">Uncharacterized protein</fullName>
    </submittedName>
</protein>
<feature type="chain" id="PRO_5031444272" evidence="6">
    <location>
        <begin position="21"/>
        <end position="311"/>
    </location>
</feature>
<dbReference type="SUPFAM" id="SSF53474">
    <property type="entry name" value="alpha/beta-Hydrolases"/>
    <property type="match status" value="1"/>
</dbReference>
<reference evidence="7" key="1">
    <citation type="submission" date="2021-01" db="EMBL/GenBank/DDBJ databases">
        <authorList>
            <person name="Corre E."/>
            <person name="Pelletier E."/>
            <person name="Niang G."/>
            <person name="Scheremetjew M."/>
            <person name="Finn R."/>
            <person name="Kale V."/>
            <person name="Holt S."/>
            <person name="Cochrane G."/>
            <person name="Meng A."/>
            <person name="Brown T."/>
            <person name="Cohen L."/>
        </authorList>
    </citation>
    <scope>NUCLEOTIDE SEQUENCE</scope>
    <source>
        <strain evidence="7">PLY429</strain>
    </source>
</reference>
<evidence type="ECO:0000256" key="2">
    <source>
        <dbReference type="ARBA" id="ARBA00022670"/>
    </source>
</evidence>
<evidence type="ECO:0000256" key="1">
    <source>
        <dbReference type="ARBA" id="ARBA00011079"/>
    </source>
</evidence>
<dbReference type="PANTHER" id="PTHR11010:SF11">
    <property type="entry name" value="THYMUS-SPECIFIC SERINE PROTEASE"/>
    <property type="match status" value="1"/>
</dbReference>
<name>A0A7S1X3N4_9CHLO</name>
<keyword evidence="4" id="KW-0378">Hydrolase</keyword>
<keyword evidence="3 6" id="KW-0732">Signal</keyword>
<comment type="similarity">
    <text evidence="1">Belongs to the peptidase S28 family.</text>
</comment>
<proteinExistence type="inferred from homology"/>
<evidence type="ECO:0000256" key="4">
    <source>
        <dbReference type="ARBA" id="ARBA00022801"/>
    </source>
</evidence>
<dbReference type="InterPro" id="IPR008758">
    <property type="entry name" value="Peptidase_S28"/>
</dbReference>
<keyword evidence="5" id="KW-0325">Glycoprotein</keyword>
<dbReference type="InterPro" id="IPR029058">
    <property type="entry name" value="AB_hydrolase_fold"/>
</dbReference>
<gene>
    <name evidence="7" type="ORF">TCHU04912_LOCUS8653</name>
</gene>
<dbReference type="PANTHER" id="PTHR11010">
    <property type="entry name" value="PROTEASE S28 PRO-X CARBOXYPEPTIDASE-RELATED"/>
    <property type="match status" value="1"/>
</dbReference>
<evidence type="ECO:0000256" key="6">
    <source>
        <dbReference type="SAM" id="SignalP"/>
    </source>
</evidence>
<feature type="signal peptide" evidence="6">
    <location>
        <begin position="1"/>
        <end position="20"/>
    </location>
</feature>
<evidence type="ECO:0000256" key="3">
    <source>
        <dbReference type="ARBA" id="ARBA00022729"/>
    </source>
</evidence>
<dbReference type="EMBL" id="HBGG01016851">
    <property type="protein sequence ID" value="CAD9206417.1"/>
    <property type="molecule type" value="Transcribed_RNA"/>
</dbReference>
<organism evidence="7">
    <name type="scientific">Tetraselmis chuii</name>
    <dbReference type="NCBI Taxonomy" id="63592"/>
    <lineage>
        <taxon>Eukaryota</taxon>
        <taxon>Viridiplantae</taxon>
        <taxon>Chlorophyta</taxon>
        <taxon>core chlorophytes</taxon>
        <taxon>Chlorodendrophyceae</taxon>
        <taxon>Chlorodendrales</taxon>
        <taxon>Chlorodendraceae</taxon>
        <taxon>Tetraselmis</taxon>
    </lineage>
</organism>
<dbReference type="GO" id="GO:0006508">
    <property type="term" value="P:proteolysis"/>
    <property type="evidence" value="ECO:0007669"/>
    <property type="project" value="UniProtKB-KW"/>
</dbReference>
<dbReference type="Gene3D" id="3.40.50.1820">
    <property type="entry name" value="alpha/beta hydrolase"/>
    <property type="match status" value="1"/>
</dbReference>
<dbReference type="GO" id="GO:0008239">
    <property type="term" value="F:dipeptidyl-peptidase activity"/>
    <property type="evidence" value="ECO:0007669"/>
    <property type="project" value="TreeGrafter"/>
</dbReference>
<keyword evidence="2" id="KW-0645">Protease</keyword>
<sequence length="311" mass="32884">MVRVAIVLVVLVVSLNPATAFDRPPGWATGGHAGRAHSLLMGPLTGAGAGAGQSIQLPLDHFGEDAGAISVRYWVDTQFWSPGGPVLYLMGGEGPASGVPGGWVRDLAEQFGAAQVALEHRFYGESKPTVCRNDNGCSLSDAHLQYLTVDQALADAACILQLVDADLVGSNGSVMAQPGAAPQRLPDGKNAAVKSVGQRARLAWIAFGGSYSGALSAWFRQTYPSLVVGAMSSSGVVDAILDFPQFDEGISKAVGHGCRAQLVRLTQYTDSLLQGSEEERMMAREVMMAPHHLADDDYRYMMADSFSMAVQ</sequence>
<dbReference type="GO" id="GO:0070008">
    <property type="term" value="F:serine-type exopeptidase activity"/>
    <property type="evidence" value="ECO:0007669"/>
    <property type="project" value="InterPro"/>
</dbReference>
<dbReference type="AlphaFoldDB" id="A0A7S1X3N4"/>
<evidence type="ECO:0000256" key="5">
    <source>
        <dbReference type="ARBA" id="ARBA00023180"/>
    </source>
</evidence>